<gene>
    <name evidence="3" type="ORF">VTK73DRAFT_6035</name>
</gene>
<evidence type="ECO:0000259" key="2">
    <source>
        <dbReference type="Pfam" id="PF23868"/>
    </source>
</evidence>
<evidence type="ECO:0000313" key="3">
    <source>
        <dbReference type="EMBL" id="KAL1880207.1"/>
    </source>
</evidence>
<protein>
    <recommendedName>
        <fullName evidence="2">Mmc1 C-terminal domain-containing protein</fullName>
    </recommendedName>
</protein>
<dbReference type="PANTHER" id="PTHR38644">
    <property type="entry name" value="EXPRESSED PROTEIN"/>
    <property type="match status" value="1"/>
</dbReference>
<keyword evidence="1" id="KW-1133">Transmembrane helix</keyword>
<dbReference type="InterPro" id="IPR056196">
    <property type="entry name" value="Mmc1_C"/>
</dbReference>
<dbReference type="Pfam" id="PF23867">
    <property type="entry name" value="Mmc1_N"/>
    <property type="match status" value="1"/>
</dbReference>
<feature type="domain" description="Mmc1 C-terminal" evidence="2">
    <location>
        <begin position="393"/>
        <end position="596"/>
    </location>
</feature>
<comment type="caution">
    <text evidence="3">The sequence shown here is derived from an EMBL/GenBank/DDBJ whole genome shotgun (WGS) entry which is preliminary data.</text>
</comment>
<dbReference type="PANTHER" id="PTHR38644:SF1">
    <property type="entry name" value="EXPRESSED PROTEIN"/>
    <property type="match status" value="1"/>
</dbReference>
<keyword evidence="1" id="KW-0472">Membrane</keyword>
<evidence type="ECO:0000313" key="4">
    <source>
        <dbReference type="Proteomes" id="UP001586593"/>
    </source>
</evidence>
<feature type="transmembrane region" description="Helical" evidence="1">
    <location>
        <begin position="546"/>
        <end position="571"/>
    </location>
</feature>
<dbReference type="Pfam" id="PF23868">
    <property type="entry name" value="Mmc1_C"/>
    <property type="match status" value="1"/>
</dbReference>
<keyword evidence="4" id="KW-1185">Reference proteome</keyword>
<keyword evidence="1" id="KW-0812">Transmembrane</keyword>
<evidence type="ECO:0000256" key="1">
    <source>
        <dbReference type="SAM" id="Phobius"/>
    </source>
</evidence>
<sequence length="646" mass="70512">MPVRLSFNPIAGSTRGLSASRLSRLPPAVCLFCSLSFRAPASLSKARLRAAVTTPSRRAESSLVSPAVVSDPSDGRDDLISALADLKKYAANYVNLSRVELALRNLAQPTGQESIRIAILGLSNITDGWRTARHVLRLLLADPLKPEESWEKELERHDASRPLIVRVTEAQPDMGVAVAYARDSLVAEMTVSSPPLNGNNLELLLMEVNPFDSASSREDILGFEDAVLVPTVDIPTSDTGRYNPVTTPVHKALLVGDGIMGAASVVNLPLLVDQDLISAAVNIRQYASEDLSAYPFNKIDTAAAIEGLQLFRDSVGNARQYEALWSDSNILAVSTWLKAGVLSNGTGATKQAVRGLIQSLLRNTAAAIQAEEASKLSSTLSSKFSATSAASLDQCLTRWAQSAHEELQEQLDDAFTGPRWRNLRWWKLFWRVDDVSMLSAEMIAQRFLPEAERGVIYLAGRMEEAGITKSNQGADRPSYPGPVLAPLPHEGAGSPLRRPTPELEGRWPTHIPFTRNYLVDKAVPALQALAQRLVVQSLTTSAMTTALAALAYLSSFGAYEAGAIAALGFVWSMRRLQTKWETARSYWEGEVREEGRKAVRATEASVAEVLERSKKVHTVEDEEALVELTRIRELIDRAEDALARLK</sequence>
<organism evidence="3 4">
    <name type="scientific">Phialemonium thermophilum</name>
    <dbReference type="NCBI Taxonomy" id="223376"/>
    <lineage>
        <taxon>Eukaryota</taxon>
        <taxon>Fungi</taxon>
        <taxon>Dikarya</taxon>
        <taxon>Ascomycota</taxon>
        <taxon>Pezizomycotina</taxon>
        <taxon>Sordariomycetes</taxon>
        <taxon>Sordariomycetidae</taxon>
        <taxon>Cephalothecales</taxon>
        <taxon>Cephalothecaceae</taxon>
        <taxon>Phialemonium</taxon>
    </lineage>
</organism>
<dbReference type="EMBL" id="JAZHXJ010000034">
    <property type="protein sequence ID" value="KAL1880207.1"/>
    <property type="molecule type" value="Genomic_DNA"/>
</dbReference>
<dbReference type="Proteomes" id="UP001586593">
    <property type="component" value="Unassembled WGS sequence"/>
</dbReference>
<accession>A0ABR3XX39</accession>
<reference evidence="3 4" key="1">
    <citation type="journal article" date="2024" name="Commun. Biol.">
        <title>Comparative genomic analysis of thermophilic fungi reveals convergent evolutionary adaptations and gene losses.</title>
        <authorList>
            <person name="Steindorff A.S."/>
            <person name="Aguilar-Pontes M.V."/>
            <person name="Robinson A.J."/>
            <person name="Andreopoulos B."/>
            <person name="LaButti K."/>
            <person name="Kuo A."/>
            <person name="Mondo S."/>
            <person name="Riley R."/>
            <person name="Otillar R."/>
            <person name="Haridas S."/>
            <person name="Lipzen A."/>
            <person name="Grimwood J."/>
            <person name="Schmutz J."/>
            <person name="Clum A."/>
            <person name="Reid I.D."/>
            <person name="Moisan M.C."/>
            <person name="Butler G."/>
            <person name="Nguyen T.T.M."/>
            <person name="Dewar K."/>
            <person name="Conant G."/>
            <person name="Drula E."/>
            <person name="Henrissat B."/>
            <person name="Hansel C."/>
            <person name="Singer S."/>
            <person name="Hutchinson M.I."/>
            <person name="de Vries R.P."/>
            <person name="Natvig D.O."/>
            <person name="Powell A.J."/>
            <person name="Tsang A."/>
            <person name="Grigoriev I.V."/>
        </authorList>
    </citation>
    <scope>NUCLEOTIDE SEQUENCE [LARGE SCALE GENOMIC DNA]</scope>
    <source>
        <strain evidence="3 4">ATCC 24622</strain>
    </source>
</reference>
<proteinExistence type="predicted"/>
<name>A0ABR3XX39_9PEZI</name>